<organism evidence="1">
    <name type="scientific">Bellilinea caldifistulae</name>
    <dbReference type="NCBI Taxonomy" id="360411"/>
    <lineage>
        <taxon>Bacteria</taxon>
        <taxon>Bacillati</taxon>
        <taxon>Chloroflexota</taxon>
        <taxon>Anaerolineae</taxon>
        <taxon>Anaerolineales</taxon>
        <taxon>Anaerolineaceae</taxon>
        <taxon>Bellilinea</taxon>
    </lineage>
</organism>
<dbReference type="PANTHER" id="PTHR43393:SF3">
    <property type="entry name" value="LYSINE DECARBOXYLASE-LIKE PROTEIN"/>
    <property type="match status" value="1"/>
</dbReference>
<dbReference type="AlphaFoldDB" id="A0A7C4L0X7"/>
<evidence type="ECO:0000313" key="1">
    <source>
        <dbReference type="EMBL" id="HGS86843.1"/>
    </source>
</evidence>
<gene>
    <name evidence="1" type="ORF">ENT17_04420</name>
</gene>
<name>A0A7C4L0X7_9CHLR</name>
<protein>
    <submittedName>
        <fullName evidence="1">LOG family protein</fullName>
    </submittedName>
</protein>
<dbReference type="PANTHER" id="PTHR43393">
    <property type="entry name" value="CYTOKININ RIBOSIDE 5'-MONOPHOSPHATE PHOSPHORIBOHYDROLASE"/>
    <property type="match status" value="1"/>
</dbReference>
<accession>A0A7C4L0X7</accession>
<reference evidence="1" key="1">
    <citation type="journal article" date="2020" name="mSystems">
        <title>Genome- and Community-Level Interaction Insights into Carbon Utilization and Element Cycling Functions of Hydrothermarchaeota in Hydrothermal Sediment.</title>
        <authorList>
            <person name="Zhou Z."/>
            <person name="Liu Y."/>
            <person name="Xu W."/>
            <person name="Pan J."/>
            <person name="Luo Z.H."/>
            <person name="Li M."/>
        </authorList>
    </citation>
    <scope>NUCLEOTIDE SEQUENCE [LARGE SCALE GENOMIC DNA]</scope>
    <source>
        <strain evidence="1">SpSt-556</strain>
    </source>
</reference>
<comment type="caution">
    <text evidence="1">The sequence shown here is derived from an EMBL/GenBank/DDBJ whole genome shotgun (WGS) entry which is preliminary data.</text>
</comment>
<proteinExistence type="predicted"/>
<dbReference type="InterPro" id="IPR052341">
    <property type="entry name" value="LOG_family_nucleotidases"/>
</dbReference>
<dbReference type="EMBL" id="DSXR01000051">
    <property type="protein sequence ID" value="HGS86843.1"/>
    <property type="molecule type" value="Genomic_DNA"/>
</dbReference>
<dbReference type="GO" id="GO:0005829">
    <property type="term" value="C:cytosol"/>
    <property type="evidence" value="ECO:0007669"/>
    <property type="project" value="TreeGrafter"/>
</dbReference>
<dbReference type="Pfam" id="PF18306">
    <property type="entry name" value="LDcluster4"/>
    <property type="match status" value="1"/>
</dbReference>
<dbReference type="InterPro" id="IPR041164">
    <property type="entry name" value="LDcluster4"/>
</dbReference>
<dbReference type="Gene3D" id="3.40.50.450">
    <property type="match status" value="1"/>
</dbReference>
<dbReference type="SUPFAM" id="SSF102405">
    <property type="entry name" value="MCP/YpsA-like"/>
    <property type="match status" value="1"/>
</dbReference>
<sequence length="183" mass="20151">MKITVFGSSKPQPGQPAYQNAMRLGRLIAEGGHTVLTGGYMGIMEAVSRGAAEAGGHVIGVTCEEIERWRKNGPNPWIKEEWRCQTLIERIQWLIYSCDAAIALPGGAGTLAEATLYWNLLVIRALPPRPLVLVGSGWKNIFETIRQEMAEAANPQDWDKILFASEIDQAYLFAVNQKPKVSG</sequence>